<dbReference type="InterPro" id="IPR010918">
    <property type="entry name" value="PurM-like_C_dom"/>
</dbReference>
<dbReference type="Gene3D" id="3.30.1330.10">
    <property type="entry name" value="PurM-like, N-terminal domain"/>
    <property type="match status" value="1"/>
</dbReference>
<dbReference type="GO" id="GO:0004756">
    <property type="term" value="F:selenide, water dikinase activity"/>
    <property type="evidence" value="ECO:0007669"/>
    <property type="project" value="UniProtKB-EC"/>
</dbReference>
<organism evidence="4 5">
    <name type="scientific">Paraburkholderia saeva</name>
    <dbReference type="NCBI Taxonomy" id="2777537"/>
    <lineage>
        <taxon>Bacteria</taxon>
        <taxon>Pseudomonadati</taxon>
        <taxon>Pseudomonadota</taxon>
        <taxon>Betaproteobacteria</taxon>
        <taxon>Burkholderiales</taxon>
        <taxon>Burkholderiaceae</taxon>
        <taxon>Paraburkholderia</taxon>
    </lineage>
</organism>
<keyword evidence="4" id="KW-0808">Transferase</keyword>
<dbReference type="GO" id="GO:0005524">
    <property type="term" value="F:ATP binding"/>
    <property type="evidence" value="ECO:0007669"/>
    <property type="project" value="UniProtKB-KW"/>
</dbReference>
<evidence type="ECO:0000256" key="2">
    <source>
        <dbReference type="ARBA" id="ARBA00022840"/>
    </source>
</evidence>
<evidence type="ECO:0000313" key="4">
    <source>
        <dbReference type="EMBL" id="CAG4895208.1"/>
    </source>
</evidence>
<evidence type="ECO:0000256" key="1">
    <source>
        <dbReference type="ARBA" id="ARBA00022741"/>
    </source>
</evidence>
<dbReference type="Pfam" id="PF02769">
    <property type="entry name" value="AIRS_C"/>
    <property type="match status" value="1"/>
</dbReference>
<dbReference type="SUPFAM" id="SSF55326">
    <property type="entry name" value="PurM N-terminal domain-like"/>
    <property type="match status" value="1"/>
</dbReference>
<reference evidence="4" key="1">
    <citation type="submission" date="2021-04" db="EMBL/GenBank/DDBJ databases">
        <authorList>
            <person name="Vanwijnsberghe S."/>
        </authorList>
    </citation>
    <scope>NUCLEOTIDE SEQUENCE</scope>
    <source>
        <strain evidence="4">LMG 31841</strain>
    </source>
</reference>
<feature type="domain" description="PurM-like C-terminal" evidence="3">
    <location>
        <begin position="115"/>
        <end position="287"/>
    </location>
</feature>
<evidence type="ECO:0000313" key="5">
    <source>
        <dbReference type="Proteomes" id="UP000789704"/>
    </source>
</evidence>
<dbReference type="EMBL" id="CAJQZC010000003">
    <property type="protein sequence ID" value="CAG4895208.1"/>
    <property type="molecule type" value="Genomic_DNA"/>
</dbReference>
<keyword evidence="5" id="KW-1185">Reference proteome</keyword>
<evidence type="ECO:0000259" key="3">
    <source>
        <dbReference type="Pfam" id="PF02769"/>
    </source>
</evidence>
<dbReference type="PANTHER" id="PTHR10256">
    <property type="entry name" value="SELENIDE, WATER DIKINASE"/>
    <property type="match status" value="1"/>
</dbReference>
<dbReference type="InterPro" id="IPR036921">
    <property type="entry name" value="PurM-like_N_sf"/>
</dbReference>
<dbReference type="AlphaFoldDB" id="A0A9N8RWD5"/>
<dbReference type="NCBIfam" id="TIGR00476">
    <property type="entry name" value="selD"/>
    <property type="match status" value="1"/>
</dbReference>
<dbReference type="FunFam" id="3.90.650.10:FF:000004">
    <property type="entry name" value="Selenide, water dikinase"/>
    <property type="match status" value="1"/>
</dbReference>
<keyword evidence="2" id="KW-0067">ATP-binding</keyword>
<accession>A0A9N8RWD5</accession>
<gene>
    <name evidence="4" type="primary">selD_2</name>
    <name evidence="4" type="ORF">LMG31841_02091</name>
</gene>
<sequence length="294" mass="30483">MPAMTEDVALKVAVPRLTSLSHGGGCGCKIAPGVLSELLKRSVPFPAFPDLLVGTETADDAAVYRLNDEQAIVATTDFFMPIVDDHSIDSVEAIYGLVAPGIVHPQRVKRNASARAGDLLVLGKPLGVGVLSAALKKEKLDEAGYAAMLTTTTKLNRPGTALAALEGVHAMTDVTGFGLLGHTLELARGAGLGVHLHYASLPWLPGVEALASSGLLTGASGRNWEAYGENVELSASLPEHARALLTDPQTSGGLLVACAPEAVDDVLALFHSDGFDEACVIGEMRDGLPHVIVG</sequence>
<proteinExistence type="predicted"/>
<comment type="caution">
    <text evidence="4">The sequence shown here is derived from an EMBL/GenBank/DDBJ whole genome shotgun (WGS) entry which is preliminary data.</text>
</comment>
<name>A0A9N8RWD5_9BURK</name>
<dbReference type="EC" id="2.7.9.3" evidence="4"/>
<dbReference type="Proteomes" id="UP000789704">
    <property type="component" value="Unassembled WGS sequence"/>
</dbReference>
<keyword evidence="1" id="KW-0547">Nucleotide-binding</keyword>
<dbReference type="GO" id="GO:0005737">
    <property type="term" value="C:cytoplasm"/>
    <property type="evidence" value="ECO:0007669"/>
    <property type="project" value="TreeGrafter"/>
</dbReference>
<dbReference type="GO" id="GO:0016260">
    <property type="term" value="P:selenocysteine biosynthetic process"/>
    <property type="evidence" value="ECO:0007669"/>
    <property type="project" value="TreeGrafter"/>
</dbReference>
<dbReference type="InterPro" id="IPR004536">
    <property type="entry name" value="SPS/SelD"/>
</dbReference>
<dbReference type="PANTHER" id="PTHR10256:SF0">
    <property type="entry name" value="INACTIVE SELENIDE, WATER DIKINASE-LIKE PROTEIN-RELATED"/>
    <property type="match status" value="1"/>
</dbReference>
<dbReference type="Gene3D" id="3.90.650.10">
    <property type="entry name" value="PurM-like C-terminal domain"/>
    <property type="match status" value="1"/>
</dbReference>
<dbReference type="SUPFAM" id="SSF56042">
    <property type="entry name" value="PurM C-terminal domain-like"/>
    <property type="match status" value="1"/>
</dbReference>
<protein>
    <submittedName>
        <fullName evidence="4">Selenide, water dikinase</fullName>
        <ecNumber evidence="4">2.7.9.3</ecNumber>
    </submittedName>
</protein>
<dbReference type="InterPro" id="IPR036676">
    <property type="entry name" value="PurM-like_C_sf"/>
</dbReference>